<organism evidence="1 2">
    <name type="scientific">Streptomyces lavendulocolor</name>
    <dbReference type="NCBI Taxonomy" id="67316"/>
    <lineage>
        <taxon>Bacteria</taxon>
        <taxon>Bacillati</taxon>
        <taxon>Actinomycetota</taxon>
        <taxon>Actinomycetes</taxon>
        <taxon>Kitasatosporales</taxon>
        <taxon>Streptomycetaceae</taxon>
        <taxon>Streptomyces</taxon>
    </lineage>
</organism>
<sequence>MLYVITGPPASGKSSWIAARARPTDLVIDLDRIALALAGPGAPQWQHDETLLKVAHRARFAALDEAIKHRDTVDVYLIHTMPSAKARARYRRLDAQIVTVDPGRDIVMQRVADMRDPAMTAVATRWYNQQAKYRTQTVTRQASRAW</sequence>
<dbReference type="EMBL" id="JBEXZR010000002">
    <property type="protein sequence ID" value="MEU0706261.1"/>
    <property type="molecule type" value="Genomic_DNA"/>
</dbReference>
<evidence type="ECO:0000313" key="2">
    <source>
        <dbReference type="Proteomes" id="UP001550378"/>
    </source>
</evidence>
<protein>
    <submittedName>
        <fullName evidence="1">AAA family ATPase</fullName>
    </submittedName>
</protein>
<dbReference type="Gene3D" id="3.40.50.300">
    <property type="entry name" value="P-loop containing nucleotide triphosphate hydrolases"/>
    <property type="match status" value="1"/>
</dbReference>
<dbReference type="InterPro" id="IPR027417">
    <property type="entry name" value="P-loop_NTPase"/>
</dbReference>
<comment type="caution">
    <text evidence="1">The sequence shown here is derived from an EMBL/GenBank/DDBJ whole genome shotgun (WGS) entry which is preliminary data.</text>
</comment>
<reference evidence="1 2" key="1">
    <citation type="submission" date="2024-06" db="EMBL/GenBank/DDBJ databases">
        <title>The Natural Products Discovery Center: Release of the First 8490 Sequenced Strains for Exploring Actinobacteria Biosynthetic Diversity.</title>
        <authorList>
            <person name="Kalkreuter E."/>
            <person name="Kautsar S.A."/>
            <person name="Yang D."/>
            <person name="Bader C.D."/>
            <person name="Teijaro C.N."/>
            <person name="Fluegel L."/>
            <person name="Davis C.M."/>
            <person name="Simpson J.R."/>
            <person name="Lauterbach L."/>
            <person name="Steele A.D."/>
            <person name="Gui C."/>
            <person name="Meng S."/>
            <person name="Li G."/>
            <person name="Viehrig K."/>
            <person name="Ye F."/>
            <person name="Su P."/>
            <person name="Kiefer A.F."/>
            <person name="Nichols A."/>
            <person name="Cepeda A.J."/>
            <person name="Yan W."/>
            <person name="Fan B."/>
            <person name="Jiang Y."/>
            <person name="Adhikari A."/>
            <person name="Zheng C.-J."/>
            <person name="Schuster L."/>
            <person name="Cowan T.M."/>
            <person name="Smanski M.J."/>
            <person name="Chevrette M.G."/>
            <person name="De Carvalho L.P.S."/>
            <person name="Shen B."/>
        </authorList>
    </citation>
    <scope>NUCLEOTIDE SEQUENCE [LARGE SCALE GENOMIC DNA]</scope>
    <source>
        <strain evidence="1 2">NPDC006337</strain>
    </source>
</reference>
<proteinExistence type="predicted"/>
<dbReference type="Pfam" id="PF13671">
    <property type="entry name" value="AAA_33"/>
    <property type="match status" value="1"/>
</dbReference>
<accession>A0ABV2W0L4</accession>
<gene>
    <name evidence="1" type="ORF">ABZ508_02630</name>
</gene>
<name>A0ABV2W0L4_9ACTN</name>
<evidence type="ECO:0000313" key="1">
    <source>
        <dbReference type="EMBL" id="MEU0706261.1"/>
    </source>
</evidence>
<dbReference type="SUPFAM" id="SSF52540">
    <property type="entry name" value="P-loop containing nucleoside triphosphate hydrolases"/>
    <property type="match status" value="1"/>
</dbReference>
<dbReference type="RefSeq" id="WP_359657451.1">
    <property type="nucleotide sequence ID" value="NZ_JBEXZP010000195.1"/>
</dbReference>
<keyword evidence="2" id="KW-1185">Reference proteome</keyword>
<dbReference type="Proteomes" id="UP001550378">
    <property type="component" value="Unassembled WGS sequence"/>
</dbReference>